<dbReference type="GO" id="GO:0003700">
    <property type="term" value="F:DNA-binding transcription factor activity"/>
    <property type="evidence" value="ECO:0007669"/>
    <property type="project" value="InterPro"/>
</dbReference>
<feature type="domain" description="HTH lysR-type" evidence="5">
    <location>
        <begin position="1"/>
        <end position="58"/>
    </location>
</feature>
<dbReference type="InterPro" id="IPR036388">
    <property type="entry name" value="WH-like_DNA-bd_sf"/>
</dbReference>
<dbReference type="Pfam" id="PF00126">
    <property type="entry name" value="HTH_1"/>
    <property type="match status" value="1"/>
</dbReference>
<dbReference type="PANTHER" id="PTHR30126:SF78">
    <property type="entry name" value="HTH LYSR-TYPE DOMAIN-CONTAINING PROTEIN"/>
    <property type="match status" value="1"/>
</dbReference>
<sequence>MNEHDLEIIKTLYEQKNITKSAKLLYISQPALTRRIKLIESSIGTPLIYRGNKGITFTPAGEYAAKFAVKTLQETQKFREKISNMGDETTGILRIAAPDIICKYYLPRLLGKFRELHPNVRFEVTIAQSSDIIGLMNSKGLHFGFLRNNFGSNENEHLLLTKNYICAVANSPFKLEELPTMVRVDYVTDTYYREILDNWWNDTFSVPPIIGMEVSKLDLCKEMVFNGLGYGLLPSFLLNGRNDMYKIFLCNKKGKKIERKTWLIHKKDVFNMKLACTFYEFMQNCDFASFQIHN</sequence>
<evidence type="ECO:0000256" key="3">
    <source>
        <dbReference type="ARBA" id="ARBA00023125"/>
    </source>
</evidence>
<evidence type="ECO:0000313" key="6">
    <source>
        <dbReference type="EMBL" id="MPM02236.1"/>
    </source>
</evidence>
<dbReference type="SUPFAM" id="SSF46785">
    <property type="entry name" value="Winged helix' DNA-binding domain"/>
    <property type="match status" value="1"/>
</dbReference>
<keyword evidence="4" id="KW-0804">Transcription</keyword>
<reference evidence="6" key="1">
    <citation type="submission" date="2019-08" db="EMBL/GenBank/DDBJ databases">
        <authorList>
            <person name="Kucharzyk K."/>
            <person name="Murdoch R.W."/>
            <person name="Higgins S."/>
            <person name="Loffler F."/>
        </authorList>
    </citation>
    <scope>NUCLEOTIDE SEQUENCE</scope>
</reference>
<evidence type="ECO:0000259" key="5">
    <source>
        <dbReference type="PROSITE" id="PS50931"/>
    </source>
</evidence>
<dbReference type="EMBL" id="VSSQ01000854">
    <property type="protein sequence ID" value="MPM02236.1"/>
    <property type="molecule type" value="Genomic_DNA"/>
</dbReference>
<dbReference type="InterPro" id="IPR036390">
    <property type="entry name" value="WH_DNA-bd_sf"/>
</dbReference>
<proteinExistence type="inferred from homology"/>
<organism evidence="6">
    <name type="scientific">bioreactor metagenome</name>
    <dbReference type="NCBI Taxonomy" id="1076179"/>
    <lineage>
        <taxon>unclassified sequences</taxon>
        <taxon>metagenomes</taxon>
        <taxon>ecological metagenomes</taxon>
    </lineage>
</organism>
<dbReference type="Gene3D" id="1.10.10.10">
    <property type="entry name" value="Winged helix-like DNA-binding domain superfamily/Winged helix DNA-binding domain"/>
    <property type="match status" value="1"/>
</dbReference>
<dbReference type="PROSITE" id="PS50931">
    <property type="entry name" value="HTH_LYSR"/>
    <property type="match status" value="1"/>
</dbReference>
<comment type="similarity">
    <text evidence="1">Belongs to the LysR transcriptional regulatory family.</text>
</comment>
<dbReference type="SUPFAM" id="SSF53850">
    <property type="entry name" value="Periplasmic binding protein-like II"/>
    <property type="match status" value="1"/>
</dbReference>
<dbReference type="InterPro" id="IPR005119">
    <property type="entry name" value="LysR_subst-bd"/>
</dbReference>
<dbReference type="Pfam" id="PF03466">
    <property type="entry name" value="LysR_substrate"/>
    <property type="match status" value="1"/>
</dbReference>
<dbReference type="Gene3D" id="3.40.190.290">
    <property type="match status" value="1"/>
</dbReference>
<evidence type="ECO:0000256" key="4">
    <source>
        <dbReference type="ARBA" id="ARBA00023163"/>
    </source>
</evidence>
<comment type="caution">
    <text evidence="6">The sequence shown here is derived from an EMBL/GenBank/DDBJ whole genome shotgun (WGS) entry which is preliminary data.</text>
</comment>
<dbReference type="GO" id="GO:0000976">
    <property type="term" value="F:transcription cis-regulatory region binding"/>
    <property type="evidence" value="ECO:0007669"/>
    <property type="project" value="TreeGrafter"/>
</dbReference>
<gene>
    <name evidence="6" type="primary">cynR_10</name>
    <name evidence="6" type="ORF">SDC9_48481</name>
</gene>
<protein>
    <submittedName>
        <fullName evidence="6">HTH-type transcriptional regulator CynR</fullName>
    </submittedName>
</protein>
<dbReference type="AlphaFoldDB" id="A0A644WEF9"/>
<name>A0A644WEF9_9ZZZZ</name>
<evidence type="ECO:0000256" key="2">
    <source>
        <dbReference type="ARBA" id="ARBA00023015"/>
    </source>
</evidence>
<dbReference type="InterPro" id="IPR000847">
    <property type="entry name" value="LysR_HTH_N"/>
</dbReference>
<keyword evidence="2" id="KW-0805">Transcription regulation</keyword>
<accession>A0A644WEF9</accession>
<evidence type="ECO:0000256" key="1">
    <source>
        <dbReference type="ARBA" id="ARBA00009437"/>
    </source>
</evidence>
<keyword evidence="3" id="KW-0238">DNA-binding</keyword>
<dbReference type="PANTHER" id="PTHR30126">
    <property type="entry name" value="HTH-TYPE TRANSCRIPTIONAL REGULATOR"/>
    <property type="match status" value="1"/>
</dbReference>
<dbReference type="CDD" id="cd05466">
    <property type="entry name" value="PBP2_LTTR_substrate"/>
    <property type="match status" value="1"/>
</dbReference>
<dbReference type="PRINTS" id="PR00039">
    <property type="entry name" value="HTHLYSR"/>
</dbReference>